<dbReference type="AlphaFoldDB" id="A0A1E2RX92"/>
<evidence type="ECO:0000313" key="2">
    <source>
        <dbReference type="Proteomes" id="UP000095087"/>
    </source>
</evidence>
<name>A0A1E2RX92_9HYPH</name>
<dbReference type="STRING" id="1177755.A7A08_02130"/>
<sequence length="93" mass="10268">MAESVDGLVVTISGDVGPLRASLSDASRLSDDFARDLTRAFDDAAVKGRTLEETMKRLVASLSSHALESALSVAMKIVQQRREMRQWLRKYGQ</sequence>
<organism evidence="1 2">
    <name type="scientific">Methyloligella halotolerans</name>
    <dbReference type="NCBI Taxonomy" id="1177755"/>
    <lineage>
        <taxon>Bacteria</taxon>
        <taxon>Pseudomonadati</taxon>
        <taxon>Pseudomonadota</taxon>
        <taxon>Alphaproteobacteria</taxon>
        <taxon>Hyphomicrobiales</taxon>
        <taxon>Hyphomicrobiaceae</taxon>
        <taxon>Methyloligella</taxon>
    </lineage>
</organism>
<keyword evidence="2" id="KW-1185">Reference proteome</keyword>
<comment type="caution">
    <text evidence="1">The sequence shown here is derived from an EMBL/GenBank/DDBJ whole genome shotgun (WGS) entry which is preliminary data.</text>
</comment>
<protein>
    <submittedName>
        <fullName evidence="1">Uncharacterized protein</fullName>
    </submittedName>
</protein>
<reference evidence="1 2" key="1">
    <citation type="submission" date="2016-07" db="EMBL/GenBank/DDBJ databases">
        <title>Draft genome sequence of Methyloligella halotolerans C2T (VKM B-2706T=CCUG 61687T=DSM 25045T), a halotolerant polyhydroxybutyrate accumulating methylotroph.</title>
        <authorList>
            <person name="Vasilenko O.V."/>
            <person name="Doronina N.V."/>
            <person name="Poroshina M.N."/>
            <person name="Tarlachkov S.V."/>
            <person name="Trotsenko Y.A."/>
        </authorList>
    </citation>
    <scope>NUCLEOTIDE SEQUENCE [LARGE SCALE GENOMIC DNA]</scope>
    <source>
        <strain evidence="1 2">VKM B-2706</strain>
    </source>
</reference>
<evidence type="ECO:0000313" key="1">
    <source>
        <dbReference type="EMBL" id="ODA66833.1"/>
    </source>
</evidence>
<dbReference type="EMBL" id="MASI01000005">
    <property type="protein sequence ID" value="ODA66833.1"/>
    <property type="molecule type" value="Genomic_DNA"/>
</dbReference>
<proteinExistence type="predicted"/>
<accession>A0A1E2RX92</accession>
<gene>
    <name evidence="1" type="ORF">A7A08_02130</name>
</gene>
<dbReference type="RefSeq" id="WP_069095379.1">
    <property type="nucleotide sequence ID" value="NZ_MASI01000005.1"/>
</dbReference>
<dbReference type="Proteomes" id="UP000095087">
    <property type="component" value="Unassembled WGS sequence"/>
</dbReference>